<evidence type="ECO:0000259" key="1">
    <source>
        <dbReference type="Pfam" id="PF10390"/>
    </source>
</evidence>
<dbReference type="EMBL" id="RJVU01048406">
    <property type="protein sequence ID" value="ROL43216.1"/>
    <property type="molecule type" value="Genomic_DNA"/>
</dbReference>
<dbReference type="AlphaFoldDB" id="A0A3N0YAF8"/>
<organism evidence="2 3">
    <name type="scientific">Anabarilius grahami</name>
    <name type="common">Kanglang fish</name>
    <name type="synonym">Barilius grahami</name>
    <dbReference type="NCBI Taxonomy" id="495550"/>
    <lineage>
        <taxon>Eukaryota</taxon>
        <taxon>Metazoa</taxon>
        <taxon>Chordata</taxon>
        <taxon>Craniata</taxon>
        <taxon>Vertebrata</taxon>
        <taxon>Euteleostomi</taxon>
        <taxon>Actinopterygii</taxon>
        <taxon>Neopterygii</taxon>
        <taxon>Teleostei</taxon>
        <taxon>Ostariophysi</taxon>
        <taxon>Cypriniformes</taxon>
        <taxon>Xenocyprididae</taxon>
        <taxon>Xenocypridinae</taxon>
        <taxon>Xenocypridinae incertae sedis</taxon>
        <taxon>Anabarilius</taxon>
    </lineage>
</organism>
<dbReference type="Pfam" id="PF10390">
    <property type="entry name" value="ELL"/>
    <property type="match status" value="1"/>
</dbReference>
<dbReference type="Proteomes" id="UP000281406">
    <property type="component" value="Unassembled WGS sequence"/>
</dbReference>
<evidence type="ECO:0000313" key="2">
    <source>
        <dbReference type="EMBL" id="ROL43216.1"/>
    </source>
</evidence>
<keyword evidence="2" id="KW-0251">Elongation factor</keyword>
<protein>
    <submittedName>
        <fullName evidence="2">RNA polymerase II elongation factor ELL2</fullName>
    </submittedName>
</protein>
<sequence>MTFGRECRQFTSVPDMAALRQEHRYGLSCGKINKSNPNKTIFHVKLTDTAIRTLEAYQNLKTFKRLDAVPMSSLIGRSGGVECRLTQSEHEKTSSSLQQELDNECSIGSLPNQPAICFKGNQGARRKHTHLIQKRDRKWTQQTADCVTRLRSEARERLLNTPELFARLLGQTGDWKGFVKSSRKRPLTGSVEKSGSALLRIVSCHFPLS</sequence>
<gene>
    <name evidence="2" type="ORF">DPX16_17037</name>
</gene>
<dbReference type="GO" id="GO:0006368">
    <property type="term" value="P:transcription elongation by RNA polymerase II"/>
    <property type="evidence" value="ECO:0007669"/>
    <property type="project" value="InterPro"/>
</dbReference>
<feature type="domain" description="RNA polymerase II elongation factor ELL N-terminal" evidence="1">
    <location>
        <begin position="21"/>
        <end position="88"/>
    </location>
</feature>
<dbReference type="GO" id="GO:0008023">
    <property type="term" value="C:transcription elongation factor complex"/>
    <property type="evidence" value="ECO:0007669"/>
    <property type="project" value="InterPro"/>
</dbReference>
<dbReference type="OrthoDB" id="6284217at2759"/>
<dbReference type="GO" id="GO:0003746">
    <property type="term" value="F:translation elongation factor activity"/>
    <property type="evidence" value="ECO:0007669"/>
    <property type="project" value="UniProtKB-KW"/>
</dbReference>
<comment type="caution">
    <text evidence="2">The sequence shown here is derived from an EMBL/GenBank/DDBJ whole genome shotgun (WGS) entry which is preliminary data.</text>
</comment>
<keyword evidence="2" id="KW-0648">Protein biosynthesis</keyword>
<proteinExistence type="predicted"/>
<accession>A0A3N0YAF8</accession>
<dbReference type="InterPro" id="IPR019464">
    <property type="entry name" value="ELL_N"/>
</dbReference>
<evidence type="ECO:0000313" key="3">
    <source>
        <dbReference type="Proteomes" id="UP000281406"/>
    </source>
</evidence>
<reference evidence="2 3" key="1">
    <citation type="submission" date="2018-10" db="EMBL/GenBank/DDBJ databases">
        <title>Genome assembly for a Yunnan-Guizhou Plateau 3E fish, Anabarilius grahami (Regan), and its evolutionary and genetic applications.</title>
        <authorList>
            <person name="Jiang W."/>
        </authorList>
    </citation>
    <scope>NUCLEOTIDE SEQUENCE [LARGE SCALE GENOMIC DNA]</scope>
    <source>
        <strain evidence="2">AG-KIZ</strain>
        <tissue evidence="2">Muscle</tissue>
    </source>
</reference>
<name>A0A3N0YAF8_ANAGA</name>
<keyword evidence="3" id="KW-1185">Reference proteome</keyword>